<dbReference type="AlphaFoldDB" id="A0A0K1RB13"/>
<dbReference type="RefSeq" id="WP_052204731.1">
    <property type="nucleotide sequence ID" value="NZ_CAUPEA010000029.1"/>
</dbReference>
<dbReference type="EMBL" id="CP012342">
    <property type="protein sequence ID" value="AKV58599.1"/>
    <property type="molecule type" value="Genomic_DNA"/>
</dbReference>
<name>A0A0K1RB13_9CORY</name>
<proteinExistence type="predicted"/>
<dbReference type="Proteomes" id="UP000060016">
    <property type="component" value="Chromosome"/>
</dbReference>
<sequence length="152" mass="16515">MSAPTQTLIRRTAGWPAVLLTGVATFAAGLVAFANTGRWGVAIAALYVAWTVWILRQKIVLNLDTDALTVRLHNRSRRIPYADIVEVAPAPRVPLTMFMGVALLAGQPWRVDDADAFTLGGPVIRIHTRTSDDCVVAVSDVDQAIRLIQART</sequence>
<accession>A0A0K1RB13</accession>
<keyword evidence="1" id="KW-1133">Transmembrane helix</keyword>
<evidence type="ECO:0000313" key="3">
    <source>
        <dbReference type="Proteomes" id="UP000060016"/>
    </source>
</evidence>
<reference evidence="2 3" key="1">
    <citation type="submission" date="2015-08" db="EMBL/GenBank/DDBJ databases">
        <authorList>
            <person name="Babu N.S."/>
            <person name="Beckwith C.J."/>
            <person name="Beseler K.G."/>
            <person name="Brison A."/>
            <person name="Carone J.V."/>
            <person name="Caskin T.P."/>
            <person name="Diamond M."/>
            <person name="Durham M.E."/>
            <person name="Foxe J.M."/>
            <person name="Go M."/>
            <person name="Henderson B.A."/>
            <person name="Jones I.B."/>
            <person name="McGettigan J.A."/>
            <person name="Micheletti S.J."/>
            <person name="Nasrallah M.E."/>
            <person name="Ortiz D."/>
            <person name="Piller C.R."/>
            <person name="Privatt S.R."/>
            <person name="Schneider S.L."/>
            <person name="Sharp S."/>
            <person name="Smith T.C."/>
            <person name="Stanton J.D."/>
            <person name="Ullery H.E."/>
            <person name="Wilson R.J."/>
            <person name="Serrano M.G."/>
            <person name="Buck G."/>
            <person name="Lee V."/>
            <person name="Wang Y."/>
            <person name="Carvalho R."/>
            <person name="Voegtly L."/>
            <person name="Shi R."/>
            <person name="Duckworth R."/>
            <person name="Johnson A."/>
            <person name="Loviza R."/>
            <person name="Walstead R."/>
            <person name="Shah Z."/>
            <person name="Kiflezghi M."/>
            <person name="Wade K."/>
            <person name="Ball S.L."/>
            <person name="Bradley K.W."/>
            <person name="Asai D.J."/>
            <person name="Bowman C.A."/>
            <person name="Russell D.A."/>
            <person name="Pope W.H."/>
            <person name="Jacobs-Sera D."/>
            <person name="Hendrix R.W."/>
            <person name="Hatfull G.F."/>
        </authorList>
    </citation>
    <scope>NUCLEOTIDE SEQUENCE [LARGE SCALE GENOMIC DNA]</scope>
    <source>
        <strain evidence="2 3">PUDD_83A45</strain>
    </source>
</reference>
<gene>
    <name evidence="2" type="ORF">AK829_04785</name>
</gene>
<feature type="transmembrane region" description="Helical" evidence="1">
    <location>
        <begin position="39"/>
        <end position="55"/>
    </location>
</feature>
<dbReference type="STRING" id="156976.AK829_04785"/>
<organism evidence="2 3">
    <name type="scientific">Corynebacterium riegelii</name>
    <dbReference type="NCBI Taxonomy" id="156976"/>
    <lineage>
        <taxon>Bacteria</taxon>
        <taxon>Bacillati</taxon>
        <taxon>Actinomycetota</taxon>
        <taxon>Actinomycetes</taxon>
        <taxon>Mycobacteriales</taxon>
        <taxon>Corynebacteriaceae</taxon>
        <taxon>Corynebacterium</taxon>
    </lineage>
</organism>
<keyword evidence="3" id="KW-1185">Reference proteome</keyword>
<keyword evidence="1" id="KW-0472">Membrane</keyword>
<dbReference type="KEGG" id="crie:AK829_04785"/>
<protein>
    <submittedName>
        <fullName evidence="2">Uncharacterized protein</fullName>
    </submittedName>
</protein>
<feature type="transmembrane region" description="Helical" evidence="1">
    <location>
        <begin position="12"/>
        <end position="33"/>
    </location>
</feature>
<dbReference type="PATRIC" id="fig|156976.3.peg.950"/>
<evidence type="ECO:0000256" key="1">
    <source>
        <dbReference type="SAM" id="Phobius"/>
    </source>
</evidence>
<keyword evidence="1" id="KW-0812">Transmembrane</keyword>
<evidence type="ECO:0000313" key="2">
    <source>
        <dbReference type="EMBL" id="AKV58599.1"/>
    </source>
</evidence>